<evidence type="ECO:0000256" key="8">
    <source>
        <dbReference type="RuleBase" id="RU000461"/>
    </source>
</evidence>
<dbReference type="GO" id="GO:0004497">
    <property type="term" value="F:monooxygenase activity"/>
    <property type="evidence" value="ECO:0007669"/>
    <property type="project" value="UniProtKB-KW"/>
</dbReference>
<dbReference type="PRINTS" id="PR00385">
    <property type="entry name" value="P450"/>
</dbReference>
<dbReference type="GO" id="GO:0016705">
    <property type="term" value="F:oxidoreductase activity, acting on paired donors, with incorporation or reduction of molecular oxygen"/>
    <property type="evidence" value="ECO:0007669"/>
    <property type="project" value="InterPro"/>
</dbReference>
<evidence type="ECO:0000313" key="9">
    <source>
        <dbReference type="EMBL" id="TVY83002.1"/>
    </source>
</evidence>
<keyword evidence="10" id="KW-1185">Reference proteome</keyword>
<evidence type="ECO:0000256" key="1">
    <source>
        <dbReference type="ARBA" id="ARBA00001971"/>
    </source>
</evidence>
<evidence type="ECO:0000256" key="5">
    <source>
        <dbReference type="ARBA" id="ARBA00023004"/>
    </source>
</evidence>
<protein>
    <submittedName>
        <fullName evidence="9">Cyrochrome P450 monooxygenase</fullName>
    </submittedName>
</protein>
<dbReference type="CDD" id="cd11062">
    <property type="entry name" value="CYP58-like"/>
    <property type="match status" value="1"/>
</dbReference>
<proteinExistence type="inferred from homology"/>
<accession>A0A8T9CCT6</accession>
<dbReference type="InterPro" id="IPR050121">
    <property type="entry name" value="Cytochrome_P450_monoxygenase"/>
</dbReference>
<dbReference type="AlphaFoldDB" id="A0A8T9CCT6"/>
<dbReference type="PANTHER" id="PTHR24305">
    <property type="entry name" value="CYTOCHROME P450"/>
    <property type="match status" value="1"/>
</dbReference>
<keyword evidence="6 8" id="KW-0503">Monooxygenase</keyword>
<evidence type="ECO:0000256" key="4">
    <source>
        <dbReference type="ARBA" id="ARBA00023002"/>
    </source>
</evidence>
<dbReference type="Pfam" id="PF00067">
    <property type="entry name" value="p450"/>
    <property type="match status" value="1"/>
</dbReference>
<dbReference type="PROSITE" id="PS00086">
    <property type="entry name" value="CYTOCHROME_P450"/>
    <property type="match status" value="1"/>
</dbReference>
<feature type="non-terminal residue" evidence="9">
    <location>
        <position position="1"/>
    </location>
</feature>
<organism evidence="9 10">
    <name type="scientific">Lachnellula suecica</name>
    <dbReference type="NCBI Taxonomy" id="602035"/>
    <lineage>
        <taxon>Eukaryota</taxon>
        <taxon>Fungi</taxon>
        <taxon>Dikarya</taxon>
        <taxon>Ascomycota</taxon>
        <taxon>Pezizomycotina</taxon>
        <taxon>Leotiomycetes</taxon>
        <taxon>Helotiales</taxon>
        <taxon>Lachnaceae</taxon>
        <taxon>Lachnellula</taxon>
    </lineage>
</organism>
<comment type="cofactor">
    <cofactor evidence="1 7">
        <name>heme</name>
        <dbReference type="ChEBI" id="CHEBI:30413"/>
    </cofactor>
</comment>
<evidence type="ECO:0000256" key="2">
    <source>
        <dbReference type="ARBA" id="ARBA00010617"/>
    </source>
</evidence>
<dbReference type="Gene3D" id="1.10.630.10">
    <property type="entry name" value="Cytochrome P450"/>
    <property type="match status" value="2"/>
</dbReference>
<dbReference type="EMBL" id="QGMK01000246">
    <property type="protein sequence ID" value="TVY83002.1"/>
    <property type="molecule type" value="Genomic_DNA"/>
</dbReference>
<dbReference type="OrthoDB" id="3945418at2759"/>
<dbReference type="SUPFAM" id="SSF48264">
    <property type="entry name" value="Cytochrome P450"/>
    <property type="match status" value="1"/>
</dbReference>
<dbReference type="PRINTS" id="PR00463">
    <property type="entry name" value="EP450I"/>
</dbReference>
<feature type="binding site" description="axial binding residue" evidence="7">
    <location>
        <position position="366"/>
    </location>
    <ligand>
        <name>heme</name>
        <dbReference type="ChEBI" id="CHEBI:30413"/>
    </ligand>
    <ligandPart>
        <name>Fe</name>
        <dbReference type="ChEBI" id="CHEBI:18248"/>
    </ligandPart>
</feature>
<evidence type="ECO:0000256" key="7">
    <source>
        <dbReference type="PIRSR" id="PIRSR602401-1"/>
    </source>
</evidence>
<dbReference type="GO" id="GO:0020037">
    <property type="term" value="F:heme binding"/>
    <property type="evidence" value="ECO:0007669"/>
    <property type="project" value="InterPro"/>
</dbReference>
<dbReference type="GO" id="GO:0005506">
    <property type="term" value="F:iron ion binding"/>
    <property type="evidence" value="ECO:0007669"/>
    <property type="project" value="InterPro"/>
</dbReference>
<keyword evidence="4 8" id="KW-0560">Oxidoreductase</keyword>
<dbReference type="PANTHER" id="PTHR24305:SF157">
    <property type="entry name" value="N-ACETYLTRYPTOPHAN 6-HYDROXYLASE IVOC-RELATED"/>
    <property type="match status" value="1"/>
</dbReference>
<evidence type="ECO:0000313" key="10">
    <source>
        <dbReference type="Proteomes" id="UP000469558"/>
    </source>
</evidence>
<evidence type="ECO:0000256" key="3">
    <source>
        <dbReference type="ARBA" id="ARBA00022723"/>
    </source>
</evidence>
<comment type="similarity">
    <text evidence="2 8">Belongs to the cytochrome P450 family.</text>
</comment>
<dbReference type="InterPro" id="IPR036396">
    <property type="entry name" value="Cyt_P450_sf"/>
</dbReference>
<keyword evidence="5 7" id="KW-0408">Iron</keyword>
<keyword evidence="3 7" id="KW-0479">Metal-binding</keyword>
<sequence>MVSQNYLSSTRLISEYYTGPIVRLNPDDLHVMDPDFFDEVFNITNGKADKPYRVANVFGPYPAVCTTYILRTTKEADKNSNKAIGTKDHDVHRMRRGALNPFFSKRFVSELEPFVQAIIDKMCNRLDDACETGEPIDLNLLNIHVPWLMKSLYMIPDRLMRVISPAMTDILDMRERLALQVEDIRHERDLSHTQSGHRTVFHELLQSKLSPLEKGRDRLRDEAFSLITAGSGTSAYVLKVLSYHIATNAQVQRKLLQELKTVTPQVSSHVDLQTLENLPYLTAVIREGLRMSHPVTHRNSRTFPERTLIYGGKLIPAGTTISMTPLLIHENERIFPDATTFKPERWLKSDNLQRYLVTFSRGSRSCLGINLAWAEMYLIVAKVFRRFNFNVDLVVRERDIDVAKDMIMGVPRSDTKGVVVKVEQV</sequence>
<reference evidence="9 10" key="1">
    <citation type="submission" date="2018-05" db="EMBL/GenBank/DDBJ databases">
        <title>Genome sequencing and assembly of the regulated plant pathogen Lachnellula willkommii and related sister species for the development of diagnostic species identification markers.</title>
        <authorList>
            <person name="Giroux E."/>
            <person name="Bilodeau G."/>
        </authorList>
    </citation>
    <scope>NUCLEOTIDE SEQUENCE [LARGE SCALE GENOMIC DNA]</scope>
    <source>
        <strain evidence="9 10">CBS 268.59</strain>
    </source>
</reference>
<gene>
    <name evidence="9" type="ORF">LSUE1_G003553</name>
</gene>
<name>A0A8T9CCT6_9HELO</name>
<comment type="caution">
    <text evidence="9">The sequence shown here is derived from an EMBL/GenBank/DDBJ whole genome shotgun (WGS) entry which is preliminary data.</text>
</comment>
<dbReference type="InterPro" id="IPR002401">
    <property type="entry name" value="Cyt_P450_E_grp-I"/>
</dbReference>
<keyword evidence="7 8" id="KW-0349">Heme</keyword>
<dbReference type="InterPro" id="IPR017972">
    <property type="entry name" value="Cyt_P450_CS"/>
</dbReference>
<evidence type="ECO:0000256" key="6">
    <source>
        <dbReference type="ARBA" id="ARBA00023033"/>
    </source>
</evidence>
<dbReference type="Proteomes" id="UP000469558">
    <property type="component" value="Unassembled WGS sequence"/>
</dbReference>
<dbReference type="InterPro" id="IPR001128">
    <property type="entry name" value="Cyt_P450"/>
</dbReference>